<dbReference type="PaxDb" id="8022-A0A060YVC8"/>
<comment type="similarity">
    <text evidence="1">Belongs to the reverse transcriptase family. Telomerase subfamily.</text>
</comment>
<dbReference type="GO" id="GO:0007004">
    <property type="term" value="P:telomere maintenance via telomerase"/>
    <property type="evidence" value="ECO:0007669"/>
    <property type="project" value="TreeGrafter"/>
</dbReference>
<gene>
    <name evidence="3" type="ORF">GSONMT00051055001</name>
</gene>
<comment type="catalytic activity">
    <reaction evidence="1">
        <text>DNA(n) + a 2'-deoxyribonucleoside 5'-triphosphate = DNA(n+1) + diphosphate</text>
        <dbReference type="Rhea" id="RHEA:22508"/>
        <dbReference type="Rhea" id="RHEA-COMP:17339"/>
        <dbReference type="Rhea" id="RHEA-COMP:17340"/>
        <dbReference type="ChEBI" id="CHEBI:33019"/>
        <dbReference type="ChEBI" id="CHEBI:61560"/>
        <dbReference type="ChEBI" id="CHEBI:173112"/>
        <dbReference type="EC" id="2.7.7.49"/>
    </reaction>
</comment>
<evidence type="ECO:0000256" key="1">
    <source>
        <dbReference type="RuleBase" id="RU365061"/>
    </source>
</evidence>
<dbReference type="STRING" id="8022.A0A060YVC8"/>
<dbReference type="Proteomes" id="UP000193380">
    <property type="component" value="Unassembled WGS sequence"/>
</dbReference>
<keyword evidence="1" id="KW-0158">Chromosome</keyword>
<keyword evidence="1" id="KW-0779">Telomere</keyword>
<keyword evidence="1" id="KW-0460">Magnesium</keyword>
<keyword evidence="1" id="KW-0539">Nucleus</keyword>
<reference evidence="3" key="2">
    <citation type="submission" date="2014-03" db="EMBL/GenBank/DDBJ databases">
        <authorList>
            <person name="Genoscope - CEA"/>
        </authorList>
    </citation>
    <scope>NUCLEOTIDE SEQUENCE</scope>
</reference>
<name>A0A060YVC8_ONCMY</name>
<dbReference type="InterPro" id="IPR049139">
    <property type="entry name" value="TERT_C"/>
</dbReference>
<evidence type="ECO:0000313" key="3">
    <source>
        <dbReference type="EMBL" id="CDQ93454.1"/>
    </source>
</evidence>
<comment type="subcellular location">
    <subcellularLocation>
        <location evidence="1">Nucleus</location>
    </subcellularLocation>
    <subcellularLocation>
        <location evidence="1">Chromosome</location>
        <location evidence="1">Telomere</location>
    </subcellularLocation>
</comment>
<dbReference type="GO" id="GO:0000781">
    <property type="term" value="C:chromosome, telomeric region"/>
    <property type="evidence" value="ECO:0007669"/>
    <property type="project" value="UniProtKB-SubCell"/>
</dbReference>
<keyword evidence="1" id="KW-0479">Metal-binding</keyword>
<organism evidence="3 4">
    <name type="scientific">Oncorhynchus mykiss</name>
    <name type="common">Rainbow trout</name>
    <name type="synonym">Salmo gairdneri</name>
    <dbReference type="NCBI Taxonomy" id="8022"/>
    <lineage>
        <taxon>Eukaryota</taxon>
        <taxon>Metazoa</taxon>
        <taxon>Chordata</taxon>
        <taxon>Craniata</taxon>
        <taxon>Vertebrata</taxon>
        <taxon>Euteleostomi</taxon>
        <taxon>Actinopterygii</taxon>
        <taxon>Neopterygii</taxon>
        <taxon>Teleostei</taxon>
        <taxon>Protacanthopterygii</taxon>
        <taxon>Salmoniformes</taxon>
        <taxon>Salmonidae</taxon>
        <taxon>Salmoninae</taxon>
        <taxon>Oncorhynchus</taxon>
    </lineage>
</organism>
<comment type="function">
    <text evidence="1">Telomerase is a ribonucleoprotein enzyme essential for the replication of chromosome termini in most eukaryotes. It elongates telomeres. It is a reverse transcriptase that adds simple sequence repeats to chromosome ends by copying a template sequence within the RNA component of the enzyme.</text>
</comment>
<dbReference type="PANTHER" id="PTHR12066">
    <property type="entry name" value="TELOMERASE REVERSE TRANSCRIPTASE"/>
    <property type="match status" value="1"/>
</dbReference>
<sequence length="91" mass="10531">MKRKLMSILRFKCHALFLDLKTNSLEAVYSNVYKLVLLQAFRFHACAQSLPFGQKVGGNHSYFLNLIWDLAEYTNHLVRLCNKGKPEILTT</sequence>
<evidence type="ECO:0000313" key="4">
    <source>
        <dbReference type="Proteomes" id="UP000193380"/>
    </source>
</evidence>
<dbReference type="EMBL" id="FR915216">
    <property type="protein sequence ID" value="CDQ93454.1"/>
    <property type="molecule type" value="Genomic_DNA"/>
</dbReference>
<dbReference type="AlphaFoldDB" id="A0A060YVC8"/>
<keyword evidence="1" id="KW-0695">RNA-directed DNA polymerase</keyword>
<dbReference type="EC" id="2.7.7.49" evidence="1"/>
<dbReference type="PANTHER" id="PTHR12066:SF0">
    <property type="entry name" value="TELOMERASE REVERSE TRANSCRIPTASE"/>
    <property type="match status" value="1"/>
</dbReference>
<dbReference type="GO" id="GO:0046872">
    <property type="term" value="F:metal ion binding"/>
    <property type="evidence" value="ECO:0007669"/>
    <property type="project" value="UniProtKB-KW"/>
</dbReference>
<evidence type="ECO:0000259" key="2">
    <source>
        <dbReference type="Pfam" id="PF21399"/>
    </source>
</evidence>
<accession>A0A060YVC8</accession>
<dbReference type="GO" id="GO:0003720">
    <property type="term" value="F:telomerase activity"/>
    <property type="evidence" value="ECO:0007669"/>
    <property type="project" value="InterPro"/>
</dbReference>
<keyword evidence="1" id="KW-0548">Nucleotidyltransferase</keyword>
<proteinExistence type="inferred from homology"/>
<keyword evidence="1" id="KW-0808">Transferase</keyword>
<dbReference type="GO" id="GO:0042162">
    <property type="term" value="F:telomeric DNA binding"/>
    <property type="evidence" value="ECO:0007669"/>
    <property type="project" value="TreeGrafter"/>
</dbReference>
<protein>
    <recommendedName>
        <fullName evidence="1">Telomerase reverse transcriptase</fullName>
        <ecNumber evidence="1">2.7.7.49</ecNumber>
    </recommendedName>
    <alternativeName>
        <fullName evidence="1">Telomerase catalytic subunit</fullName>
    </alternativeName>
</protein>
<feature type="domain" description="Telomerase reverse transcriptase C-terminal extension" evidence="2">
    <location>
        <begin position="1"/>
        <end position="84"/>
    </location>
</feature>
<reference evidence="3" key="1">
    <citation type="journal article" date="2014" name="Nat. Commun.">
        <title>The rainbow trout genome provides novel insights into evolution after whole-genome duplication in vertebrates.</title>
        <authorList>
            <person name="Berthelot C."/>
            <person name="Brunet F."/>
            <person name="Chalopin D."/>
            <person name="Juanchich A."/>
            <person name="Bernard M."/>
            <person name="Noel B."/>
            <person name="Bento P."/>
            <person name="Da Silva C."/>
            <person name="Labadie K."/>
            <person name="Alberti A."/>
            <person name="Aury J.M."/>
            <person name="Louis A."/>
            <person name="Dehais P."/>
            <person name="Bardou P."/>
            <person name="Montfort J."/>
            <person name="Klopp C."/>
            <person name="Cabau C."/>
            <person name="Gaspin C."/>
            <person name="Thorgaard G.H."/>
            <person name="Boussaha M."/>
            <person name="Quillet E."/>
            <person name="Guyomard R."/>
            <person name="Galiana D."/>
            <person name="Bobe J."/>
            <person name="Volff J.N."/>
            <person name="Genet C."/>
            <person name="Wincker P."/>
            <person name="Jaillon O."/>
            <person name="Roest Crollius H."/>
            <person name="Guiguen Y."/>
        </authorList>
    </citation>
    <scope>NUCLEOTIDE SEQUENCE [LARGE SCALE GENOMIC DNA]</scope>
</reference>
<dbReference type="GO" id="GO:0000333">
    <property type="term" value="C:telomerase catalytic core complex"/>
    <property type="evidence" value="ECO:0007669"/>
    <property type="project" value="TreeGrafter"/>
</dbReference>
<dbReference type="Pfam" id="PF21399">
    <property type="entry name" value="TERT_C"/>
    <property type="match status" value="1"/>
</dbReference>
<dbReference type="InterPro" id="IPR003545">
    <property type="entry name" value="Telomerase_RT"/>
</dbReference>
<dbReference type="GO" id="GO:0070034">
    <property type="term" value="F:telomerase RNA binding"/>
    <property type="evidence" value="ECO:0007669"/>
    <property type="project" value="TreeGrafter"/>
</dbReference>
<dbReference type="Gene3D" id="1.10.357.90">
    <property type="match status" value="1"/>
</dbReference>